<evidence type="ECO:0000259" key="3">
    <source>
        <dbReference type="PROSITE" id="PS51910"/>
    </source>
</evidence>
<dbReference type="InParanoid" id="A0A1Y2DMQ4"/>
<dbReference type="PANTHER" id="PTHR45708">
    <property type="entry name" value="ENDOCHITINASE"/>
    <property type="match status" value="1"/>
</dbReference>
<dbReference type="GO" id="GO:0005975">
    <property type="term" value="P:carbohydrate metabolic process"/>
    <property type="evidence" value="ECO:0007669"/>
    <property type="project" value="InterPro"/>
</dbReference>
<dbReference type="PANTHER" id="PTHR45708:SF47">
    <property type="entry name" value="ENDOCHITINASE A"/>
    <property type="match status" value="1"/>
</dbReference>
<dbReference type="InterPro" id="IPR050542">
    <property type="entry name" value="Glycosyl_Hydrlase18_Chitinase"/>
</dbReference>
<dbReference type="OrthoDB" id="6020543at2759"/>
<feature type="domain" description="GH18" evidence="3">
    <location>
        <begin position="23"/>
        <end position="333"/>
    </location>
</feature>
<feature type="non-terminal residue" evidence="4">
    <location>
        <position position="614"/>
    </location>
</feature>
<dbReference type="InterPro" id="IPR001223">
    <property type="entry name" value="Glyco_hydro18_cat"/>
</dbReference>
<feature type="compositionally biased region" description="Polar residues" evidence="1">
    <location>
        <begin position="369"/>
        <end position="384"/>
    </location>
</feature>
<dbReference type="Proteomes" id="UP000193689">
    <property type="component" value="Unassembled WGS sequence"/>
</dbReference>
<keyword evidence="5" id="KW-1185">Reference proteome</keyword>
<feature type="chain" id="PRO_5013118876" evidence="2">
    <location>
        <begin position="20"/>
        <end position="614"/>
    </location>
</feature>
<keyword evidence="4" id="KW-0378">Hydrolase</keyword>
<dbReference type="STRING" id="1141098.A0A1Y2DMQ4"/>
<feature type="compositionally biased region" description="Low complexity" evidence="1">
    <location>
        <begin position="351"/>
        <end position="368"/>
    </location>
</feature>
<evidence type="ECO:0000313" key="4">
    <source>
        <dbReference type="EMBL" id="ORY60573.1"/>
    </source>
</evidence>
<dbReference type="EMBL" id="MCFJ01000011">
    <property type="protein sequence ID" value="ORY60573.1"/>
    <property type="molecule type" value="Genomic_DNA"/>
</dbReference>
<protein>
    <submittedName>
        <fullName evidence="4">Glycoside hydrolase superfamily</fullName>
    </submittedName>
</protein>
<dbReference type="Gene3D" id="3.20.20.80">
    <property type="entry name" value="Glycosidases"/>
    <property type="match status" value="1"/>
</dbReference>
<evidence type="ECO:0000256" key="2">
    <source>
        <dbReference type="SAM" id="SignalP"/>
    </source>
</evidence>
<dbReference type="RefSeq" id="XP_040712800.1">
    <property type="nucleotide sequence ID" value="XM_040857319.1"/>
</dbReference>
<evidence type="ECO:0000313" key="5">
    <source>
        <dbReference type="Proteomes" id="UP000193689"/>
    </source>
</evidence>
<dbReference type="GeneID" id="63773531"/>
<feature type="signal peptide" evidence="2">
    <location>
        <begin position="1"/>
        <end position="19"/>
    </location>
</feature>
<keyword evidence="2" id="KW-0732">Signal</keyword>
<comment type="caution">
    <text evidence="4">The sequence shown here is derived from an EMBL/GenBank/DDBJ whole genome shotgun (WGS) entry which is preliminary data.</text>
</comment>
<reference evidence="4 5" key="1">
    <citation type="submission" date="2016-07" db="EMBL/GenBank/DDBJ databases">
        <title>Pervasive Adenine N6-methylation of Active Genes in Fungi.</title>
        <authorList>
            <consortium name="DOE Joint Genome Institute"/>
            <person name="Mondo S.J."/>
            <person name="Dannebaum R.O."/>
            <person name="Kuo R.C."/>
            <person name="Labutti K."/>
            <person name="Haridas S."/>
            <person name="Kuo A."/>
            <person name="Salamov A."/>
            <person name="Ahrendt S.R."/>
            <person name="Lipzen A."/>
            <person name="Sullivan W."/>
            <person name="Andreopoulos W.B."/>
            <person name="Clum A."/>
            <person name="Lindquist E."/>
            <person name="Daum C."/>
            <person name="Ramamoorthy G.K."/>
            <person name="Gryganskyi A."/>
            <person name="Culley D."/>
            <person name="Magnuson J.K."/>
            <person name="James T.Y."/>
            <person name="O'Malley M.A."/>
            <person name="Stajich J.E."/>
            <person name="Spatafora J.W."/>
            <person name="Visel A."/>
            <person name="Grigoriev I.V."/>
        </authorList>
    </citation>
    <scope>NUCLEOTIDE SEQUENCE [LARGE SCALE GENOMIC DNA]</scope>
    <source>
        <strain evidence="4 5">CBS 129021</strain>
    </source>
</reference>
<dbReference type="SUPFAM" id="SSF51445">
    <property type="entry name" value="(Trans)glycosidases"/>
    <property type="match status" value="1"/>
</dbReference>
<accession>A0A1Y2DMQ4</accession>
<feature type="compositionally biased region" description="Polar residues" evidence="1">
    <location>
        <begin position="466"/>
        <end position="483"/>
    </location>
</feature>
<gene>
    <name evidence="4" type="ORF">BCR38DRAFT_374061</name>
</gene>
<dbReference type="AlphaFoldDB" id="A0A1Y2DMQ4"/>
<feature type="region of interest" description="Disordered" evidence="1">
    <location>
        <begin position="462"/>
        <end position="499"/>
    </location>
</feature>
<name>A0A1Y2DMQ4_9PEZI</name>
<dbReference type="GO" id="GO:0005576">
    <property type="term" value="C:extracellular region"/>
    <property type="evidence" value="ECO:0007669"/>
    <property type="project" value="TreeGrafter"/>
</dbReference>
<proteinExistence type="predicted"/>
<dbReference type="GO" id="GO:0004568">
    <property type="term" value="F:chitinase activity"/>
    <property type="evidence" value="ECO:0007669"/>
    <property type="project" value="TreeGrafter"/>
</dbReference>
<organism evidence="4 5">
    <name type="scientific">Pseudomassariella vexata</name>
    <dbReference type="NCBI Taxonomy" id="1141098"/>
    <lineage>
        <taxon>Eukaryota</taxon>
        <taxon>Fungi</taxon>
        <taxon>Dikarya</taxon>
        <taxon>Ascomycota</taxon>
        <taxon>Pezizomycotina</taxon>
        <taxon>Sordariomycetes</taxon>
        <taxon>Xylariomycetidae</taxon>
        <taxon>Amphisphaeriales</taxon>
        <taxon>Pseudomassariaceae</taxon>
        <taxon>Pseudomassariella</taxon>
    </lineage>
</organism>
<evidence type="ECO:0000256" key="1">
    <source>
        <dbReference type="SAM" id="MobiDB-lite"/>
    </source>
</evidence>
<dbReference type="PROSITE" id="PS51910">
    <property type="entry name" value="GH18_2"/>
    <property type="match status" value="1"/>
</dbReference>
<feature type="region of interest" description="Disordered" evidence="1">
    <location>
        <begin position="351"/>
        <end position="384"/>
    </location>
</feature>
<sequence length="614" mass="66128">MHFTRSLAAAALSAAPVLATKSYKVNTYWGQAGVGDTLGQYCESTSIDYITLGFVNNSPEHGNGTHYPGTNFAAHCAADVYVKNGQNSKLLSGCSFIKDDIKKCQTLGKKVLLSIGGEMNWQSDYSVSSVAEGEYFAQFMFEAFGPFQSGYEGPRPFDIGEYDHTCVDGFDFDIKTKFADQQPYIAMINKLRELINNYDEDIILTAAPQCPLSTQYFQMDSILAEAQFDKIWIQFYNNEGCDATTEAFNYDDWETFIETTANKDAELYIGLPGSPNAAASGYITPEAAKTLICDYRSKAHFGGVMLRDAYYASQNIKDSKTYYDSIHEALQYGACDGDAISSSSYVVSSTTSSNSSSHASSTVSETYSGTSNASSTERTTSYPISSTTLSAPFPTITVPPYRNSSFSIRTRTYTSSSTSSDDNDDYCTDDCDDETTAYSVTTTYSYPATESLSSSSYAITSSTTAPETTSNTLSYGATPTITGDSLPEDETSSSYTMSETSSYSATTTYGASETTTYGISETTTYGASETSTYGISETTTYGASETSAYGISETTTYGASETSTHGISETTTYGASETSAYGISETTTYGASDTFTYGISETTTYGASDTFTYG</sequence>
<dbReference type="InterPro" id="IPR017853">
    <property type="entry name" value="GH"/>
</dbReference>